<reference evidence="3" key="1">
    <citation type="submission" date="2016-06" db="UniProtKB">
        <authorList>
            <consortium name="WormBaseParasite"/>
        </authorList>
    </citation>
    <scope>IDENTIFICATION</scope>
</reference>
<dbReference type="AlphaFoldDB" id="A0A183JJP3"/>
<protein>
    <submittedName>
        <fullName evidence="1 3">Uncharacterized protein</fullName>
    </submittedName>
</protein>
<organism evidence="3">
    <name type="scientific">Schistosoma curassoni</name>
    <dbReference type="NCBI Taxonomy" id="6186"/>
    <lineage>
        <taxon>Eukaryota</taxon>
        <taxon>Metazoa</taxon>
        <taxon>Spiralia</taxon>
        <taxon>Lophotrochozoa</taxon>
        <taxon>Platyhelminthes</taxon>
        <taxon>Trematoda</taxon>
        <taxon>Digenea</taxon>
        <taxon>Strigeidida</taxon>
        <taxon>Schistosomatoidea</taxon>
        <taxon>Schistosomatidae</taxon>
        <taxon>Schistosoma</taxon>
    </lineage>
</organism>
<keyword evidence="2" id="KW-1185">Reference proteome</keyword>
<reference evidence="1 2" key="2">
    <citation type="submission" date="2018-11" db="EMBL/GenBank/DDBJ databases">
        <authorList>
            <consortium name="Pathogen Informatics"/>
        </authorList>
    </citation>
    <scope>NUCLEOTIDE SEQUENCE [LARGE SCALE GENOMIC DNA]</scope>
    <source>
        <strain evidence="1">Dakar</strain>
        <strain evidence="2">Dakar, Senegal</strain>
    </source>
</reference>
<evidence type="ECO:0000313" key="3">
    <source>
        <dbReference type="WBParaSite" id="SCUD_0000292001-mRNA-1"/>
    </source>
</evidence>
<dbReference type="EMBL" id="UZAK01003037">
    <property type="protein sequence ID" value="VDO77791.1"/>
    <property type="molecule type" value="Genomic_DNA"/>
</dbReference>
<name>A0A183JJP3_9TREM</name>
<accession>A0A183JJP3</accession>
<evidence type="ECO:0000313" key="2">
    <source>
        <dbReference type="Proteomes" id="UP000279833"/>
    </source>
</evidence>
<dbReference type="Proteomes" id="UP000279833">
    <property type="component" value="Unassembled WGS sequence"/>
</dbReference>
<proteinExistence type="predicted"/>
<evidence type="ECO:0000313" key="1">
    <source>
        <dbReference type="EMBL" id="VDO77791.1"/>
    </source>
</evidence>
<gene>
    <name evidence="1" type="ORF">SCUD_LOCUS2921</name>
</gene>
<dbReference type="WBParaSite" id="SCUD_0000292001-mRNA-1">
    <property type="protein sequence ID" value="SCUD_0000292001-mRNA-1"/>
    <property type="gene ID" value="SCUD_0000292001"/>
</dbReference>
<sequence>MIEGPQESSERQYPRQQISTGEYLTNQLSAKYQSSIILQNPRTFSDSDIDLENELSPNDYISREAGMREIDQKVENIENKEVKDNSIFKL</sequence>